<dbReference type="Proteomes" id="UP000242381">
    <property type="component" value="Unassembled WGS sequence"/>
</dbReference>
<gene>
    <name evidence="3" type="ORF">BCV71DRAFT_235586</name>
</gene>
<feature type="region of interest" description="Disordered" evidence="1">
    <location>
        <begin position="136"/>
        <end position="166"/>
    </location>
</feature>
<evidence type="ECO:0000313" key="3">
    <source>
        <dbReference type="EMBL" id="ORE17673.1"/>
    </source>
</evidence>
<dbReference type="GO" id="GO:0045943">
    <property type="term" value="P:positive regulation of transcription by RNA polymerase I"/>
    <property type="evidence" value="ECO:0007669"/>
    <property type="project" value="TreeGrafter"/>
</dbReference>
<dbReference type="PANTHER" id="PTHR28291:SF1">
    <property type="entry name" value="CTD KINASE SUBUNIT GAMMA"/>
    <property type="match status" value="1"/>
</dbReference>
<dbReference type="InterPro" id="IPR042326">
    <property type="entry name" value="Ctk3"/>
</dbReference>
<reference evidence="3 4" key="1">
    <citation type="journal article" date="2016" name="Proc. Natl. Acad. Sci. U.S.A.">
        <title>Lipid metabolic changes in an early divergent fungus govern the establishment of a mutualistic symbiosis with endobacteria.</title>
        <authorList>
            <person name="Lastovetsky O.A."/>
            <person name="Gaspar M.L."/>
            <person name="Mondo S.J."/>
            <person name="LaButti K.M."/>
            <person name="Sandor L."/>
            <person name="Grigoriev I.V."/>
            <person name="Henry S.A."/>
            <person name="Pawlowska T.E."/>
        </authorList>
    </citation>
    <scope>NUCLEOTIDE SEQUENCE [LARGE SCALE GENOMIC DNA]</scope>
    <source>
        <strain evidence="3 4">ATCC 11559</strain>
    </source>
</reference>
<accession>A0A0C7AZW4</accession>
<dbReference type="InterPro" id="IPR024637">
    <property type="entry name" value="Ctk3_C"/>
</dbReference>
<sequence length="230" mass="27057">MAEESDPFECRLTFLSLLQKLNASQQSIHKVASYAMRHRKLSEDLYSCLIEVLEQASTNARLNIIYVLDAIFSASQKSNFTGYIELTRPDLPRIIHAVVANDAKGVVNVPNTQKIINHWKRKGLFESHILEEAEKPLLEREQSSNTTSTNESFSKQDILRRMEEDRERHKRMKEEIWIRPPEEAKNAEFEEFWKSIDKLNPDVDYDQMMFENRQKLPYYAWNAVFTQKTQ</sequence>
<dbReference type="AlphaFoldDB" id="A0A0C7AZW4"/>
<dbReference type="InterPro" id="IPR006569">
    <property type="entry name" value="CID_dom"/>
</dbReference>
<proteinExistence type="predicted"/>
<dbReference type="PROSITE" id="PS51391">
    <property type="entry name" value="CID"/>
    <property type="match status" value="1"/>
</dbReference>
<dbReference type="OrthoDB" id="21266at2759"/>
<dbReference type="InterPro" id="IPR024638">
    <property type="entry name" value="Ctk3_N"/>
</dbReference>
<organism evidence="3 4">
    <name type="scientific">Rhizopus microsporus</name>
    <dbReference type="NCBI Taxonomy" id="58291"/>
    <lineage>
        <taxon>Eukaryota</taxon>
        <taxon>Fungi</taxon>
        <taxon>Fungi incertae sedis</taxon>
        <taxon>Mucoromycota</taxon>
        <taxon>Mucoromycotina</taxon>
        <taxon>Mucoromycetes</taxon>
        <taxon>Mucorales</taxon>
        <taxon>Mucorineae</taxon>
        <taxon>Rhizopodaceae</taxon>
        <taxon>Rhizopus</taxon>
    </lineage>
</organism>
<evidence type="ECO:0000313" key="4">
    <source>
        <dbReference type="Proteomes" id="UP000242381"/>
    </source>
</evidence>
<protein>
    <recommendedName>
        <fullName evidence="2">CID domain-containing protein</fullName>
    </recommendedName>
</protein>
<dbReference type="SMART" id="SM00582">
    <property type="entry name" value="RPR"/>
    <property type="match status" value="1"/>
</dbReference>
<dbReference type="Pfam" id="PF12243">
    <property type="entry name" value="CTK3"/>
    <property type="match status" value="1"/>
</dbReference>
<evidence type="ECO:0000256" key="1">
    <source>
        <dbReference type="SAM" id="MobiDB-lite"/>
    </source>
</evidence>
<dbReference type="GO" id="GO:0070692">
    <property type="term" value="C:CTDK-1 complex"/>
    <property type="evidence" value="ECO:0007669"/>
    <property type="project" value="InterPro"/>
</dbReference>
<dbReference type="PANTHER" id="PTHR28291">
    <property type="entry name" value="CTD KINASE SUBUNIT GAMMA"/>
    <property type="match status" value="1"/>
</dbReference>
<dbReference type="Pfam" id="PF12350">
    <property type="entry name" value="CTK3_C"/>
    <property type="match status" value="1"/>
</dbReference>
<dbReference type="Gene3D" id="1.25.40.90">
    <property type="match status" value="1"/>
</dbReference>
<dbReference type="EMBL" id="KV921349">
    <property type="protein sequence ID" value="ORE17673.1"/>
    <property type="molecule type" value="Genomic_DNA"/>
</dbReference>
<dbReference type="VEuPathDB" id="FungiDB:BCV72DRAFT_227751"/>
<feature type="compositionally biased region" description="Basic and acidic residues" evidence="1">
    <location>
        <begin position="157"/>
        <end position="166"/>
    </location>
</feature>
<name>A0A0C7AZW4_RHIZD</name>
<feature type="domain" description="CID" evidence="2">
    <location>
        <begin position="6"/>
        <end position="141"/>
    </location>
</feature>
<dbReference type="SUPFAM" id="SSF48464">
    <property type="entry name" value="ENTH/VHS domain"/>
    <property type="match status" value="1"/>
</dbReference>
<dbReference type="OMA" id="DMGEDLH"/>
<dbReference type="InterPro" id="IPR008942">
    <property type="entry name" value="ENTH_VHS"/>
</dbReference>
<dbReference type="GO" id="GO:0032786">
    <property type="term" value="P:positive regulation of DNA-templated transcription, elongation"/>
    <property type="evidence" value="ECO:0007669"/>
    <property type="project" value="InterPro"/>
</dbReference>
<evidence type="ECO:0000259" key="2">
    <source>
        <dbReference type="PROSITE" id="PS51391"/>
    </source>
</evidence>